<accession>A0A2G6JNC0</accession>
<gene>
    <name evidence="2" type="ORF">CSA60_02840</name>
</gene>
<organism evidence="2 3">
    <name type="scientific">Neptuniibacter caesariensis</name>
    <dbReference type="NCBI Taxonomy" id="207954"/>
    <lineage>
        <taxon>Bacteria</taxon>
        <taxon>Pseudomonadati</taxon>
        <taxon>Pseudomonadota</taxon>
        <taxon>Gammaproteobacteria</taxon>
        <taxon>Oceanospirillales</taxon>
        <taxon>Oceanospirillaceae</taxon>
        <taxon>Neptuniibacter</taxon>
    </lineage>
</organism>
<feature type="compositionally biased region" description="Basic and acidic residues" evidence="1">
    <location>
        <begin position="33"/>
        <end position="47"/>
    </location>
</feature>
<evidence type="ECO:0000313" key="3">
    <source>
        <dbReference type="Proteomes" id="UP000243469"/>
    </source>
</evidence>
<dbReference type="STRING" id="207954.MED92_16345"/>
<reference evidence="2 3" key="1">
    <citation type="submission" date="2017-10" db="EMBL/GenBank/DDBJ databases">
        <title>Novel microbial diversity and functional potential in the marine mammal oral microbiome.</title>
        <authorList>
            <person name="Dudek N.K."/>
            <person name="Sun C.L."/>
            <person name="Burstein D."/>
            <person name="Kantor R.S."/>
            <person name="Aliaga Goltsman D.S."/>
            <person name="Bik E.M."/>
            <person name="Thomas B.C."/>
            <person name="Banfield J.F."/>
            <person name="Relman D.A."/>
        </authorList>
    </citation>
    <scope>NUCLEOTIDE SEQUENCE [LARGE SCALE GENOMIC DNA]</scope>
    <source>
        <strain evidence="2">DOLJORAL78_47_21</strain>
    </source>
</reference>
<dbReference type="EMBL" id="PDSH01000015">
    <property type="protein sequence ID" value="PIE24906.1"/>
    <property type="molecule type" value="Genomic_DNA"/>
</dbReference>
<proteinExistence type="predicted"/>
<dbReference type="Proteomes" id="UP000243469">
    <property type="component" value="Unassembled WGS sequence"/>
</dbReference>
<dbReference type="AlphaFoldDB" id="A0A2G6JNC0"/>
<comment type="caution">
    <text evidence="2">The sequence shown here is derived from an EMBL/GenBank/DDBJ whole genome shotgun (WGS) entry which is preliminary data.</text>
</comment>
<evidence type="ECO:0000256" key="1">
    <source>
        <dbReference type="SAM" id="MobiDB-lite"/>
    </source>
</evidence>
<evidence type="ECO:0000313" key="2">
    <source>
        <dbReference type="EMBL" id="PIE24906.1"/>
    </source>
</evidence>
<feature type="region of interest" description="Disordered" evidence="1">
    <location>
        <begin position="13"/>
        <end position="47"/>
    </location>
</feature>
<sequence>MNVTNALQTGLVGINRGLDNAPRASGDVTGSGKPEEPEQATGRERNEAVVASAAGTAVQAAETKVVSPAAESGGPGAIIDIRV</sequence>
<protein>
    <submittedName>
        <fullName evidence="2">Uncharacterized protein</fullName>
    </submittedName>
</protein>
<name>A0A2G6JNC0_NEPCE</name>